<dbReference type="AlphaFoldDB" id="A0AAU9IQN0"/>
<feature type="domain" description="Tectonic-1-3" evidence="6">
    <location>
        <begin position="371"/>
        <end position="537"/>
    </location>
</feature>
<organism evidence="8 9">
    <name type="scientific">Blepharisma stoltei</name>
    <dbReference type="NCBI Taxonomy" id="1481888"/>
    <lineage>
        <taxon>Eukaryota</taxon>
        <taxon>Sar</taxon>
        <taxon>Alveolata</taxon>
        <taxon>Ciliophora</taxon>
        <taxon>Postciliodesmatophora</taxon>
        <taxon>Heterotrichea</taxon>
        <taxon>Heterotrichida</taxon>
        <taxon>Blepharismidae</taxon>
        <taxon>Blepharisma</taxon>
    </lineage>
</organism>
<evidence type="ECO:0000259" key="7">
    <source>
        <dbReference type="Pfam" id="PF25752"/>
    </source>
</evidence>
<feature type="chain" id="PRO_5043426226" description="Tectonic domain-containing protein" evidence="5">
    <location>
        <begin position="19"/>
        <end position="609"/>
    </location>
</feature>
<comment type="caution">
    <text evidence="8">The sequence shown here is derived from an EMBL/GenBank/DDBJ whole genome shotgun (WGS) entry which is preliminary data.</text>
</comment>
<dbReference type="InterPro" id="IPR011677">
    <property type="entry name" value="TCTN1-3_dom"/>
</dbReference>
<dbReference type="PANTHER" id="PTHR14611">
    <property type="entry name" value="TECTONIC FAMILY MEMBER"/>
    <property type="match status" value="1"/>
</dbReference>
<feature type="domain" description="Tectonic-1-3 N-terminal" evidence="7">
    <location>
        <begin position="28"/>
        <end position="121"/>
    </location>
</feature>
<dbReference type="Proteomes" id="UP001162131">
    <property type="component" value="Unassembled WGS sequence"/>
</dbReference>
<keyword evidence="2 5" id="KW-0732">Signal</keyword>
<gene>
    <name evidence="8" type="ORF">BSTOLATCC_MIC15470</name>
</gene>
<keyword evidence="3" id="KW-0970">Cilium biogenesis/degradation</keyword>
<dbReference type="InterPro" id="IPR057724">
    <property type="entry name" value="TCTN1-3_N"/>
</dbReference>
<evidence type="ECO:0000259" key="6">
    <source>
        <dbReference type="Pfam" id="PF07773"/>
    </source>
</evidence>
<evidence type="ECO:0000256" key="5">
    <source>
        <dbReference type="SAM" id="SignalP"/>
    </source>
</evidence>
<evidence type="ECO:0000256" key="4">
    <source>
        <dbReference type="ARBA" id="ARBA00023180"/>
    </source>
</evidence>
<evidence type="ECO:0000313" key="9">
    <source>
        <dbReference type="Proteomes" id="UP001162131"/>
    </source>
</evidence>
<evidence type="ECO:0000256" key="3">
    <source>
        <dbReference type="ARBA" id="ARBA00022794"/>
    </source>
</evidence>
<evidence type="ECO:0008006" key="10">
    <source>
        <dbReference type="Google" id="ProtNLM"/>
    </source>
</evidence>
<dbReference type="Pfam" id="PF25752">
    <property type="entry name" value="DUF1619_N"/>
    <property type="match status" value="1"/>
</dbReference>
<dbReference type="EMBL" id="CAJZBQ010000015">
    <property type="protein sequence ID" value="CAG9316026.1"/>
    <property type="molecule type" value="Genomic_DNA"/>
</dbReference>
<evidence type="ECO:0000256" key="1">
    <source>
        <dbReference type="ARBA" id="ARBA00007633"/>
    </source>
</evidence>
<dbReference type="PANTHER" id="PTHR14611:SF2">
    <property type="entry name" value="TECTONIC"/>
    <property type="match status" value="1"/>
</dbReference>
<reference evidence="8" key="1">
    <citation type="submission" date="2021-09" db="EMBL/GenBank/DDBJ databases">
        <authorList>
            <consortium name="AG Swart"/>
            <person name="Singh M."/>
            <person name="Singh A."/>
            <person name="Seah K."/>
            <person name="Emmerich C."/>
        </authorList>
    </citation>
    <scope>NUCLEOTIDE SEQUENCE</scope>
    <source>
        <strain evidence="8">ATCC30299</strain>
    </source>
</reference>
<dbReference type="InterPro" id="IPR040354">
    <property type="entry name" value="TCTN1-3"/>
</dbReference>
<evidence type="ECO:0000313" key="8">
    <source>
        <dbReference type="EMBL" id="CAG9316026.1"/>
    </source>
</evidence>
<dbReference type="Pfam" id="PF07773">
    <property type="entry name" value="TCTN_DUF1619"/>
    <property type="match status" value="1"/>
</dbReference>
<comment type="similarity">
    <text evidence="1">Belongs to the tectonic family.</text>
</comment>
<dbReference type="GO" id="GO:0030030">
    <property type="term" value="P:cell projection organization"/>
    <property type="evidence" value="ECO:0007669"/>
    <property type="project" value="UniProtKB-KW"/>
</dbReference>
<feature type="signal peptide" evidence="5">
    <location>
        <begin position="1"/>
        <end position="18"/>
    </location>
</feature>
<keyword evidence="9" id="KW-1185">Reference proteome</keyword>
<evidence type="ECO:0000256" key="2">
    <source>
        <dbReference type="ARBA" id="ARBA00022729"/>
    </source>
</evidence>
<sequence>MKFWVFILALYFSKASESNDISSDEDPGTCVCDLTKNSCDAFCCCDDDCTSAVIQMWEGTDSDSNMCVRSRFGNSDRFSCIDDSEVYKINSRRGLKKTDDSSNDLICVTVDNAQPFGSFHTLVSEASTSKATDRIDLTVGYSDVIYAPKPTYSWYRDYQVEVNVTSNETTTGVKTITQTQTFVYLTPGVVMGSEYSGWAHYHNRWTIPGPDSYGLCNDMNTIQWLYKANPGPCTRAYTGSTFQSICVSSLSIATYMDYLQIVPGATNETTTSINYYQIYKRDTSTNTQTLIPITTLTTTFDSTNCICKNAFLEAHYTVWTNNKQNATDQIYATVVIADLSLSSCTSTAIGNVTQQFSVKFLTTSGLEQKRSGNPGYVKGKPVLAGTLSDKVISQFDDGIQLYGASSKGACISSSSTPVMGGIQSLNFGQDAVYSCYLEYTLSQLETACTTSNLQMSIFSYQDIAYIGIFGDADANTLSDWVAVNTDAMANPTAEFNSTSKTCKLPNLVSYDIFYTETGDLTNPQPKIVYVKKSVKNNPWEFKKQQSGDTQIFLNTVVFSFIEYTEKYDPYGSPPLDPIKVMPDDVIYPFRYSSGSYFNIFLGICICLII</sequence>
<accession>A0AAU9IQN0</accession>
<proteinExistence type="inferred from homology"/>
<keyword evidence="4" id="KW-0325">Glycoprotein</keyword>
<name>A0AAU9IQN0_9CILI</name>
<protein>
    <recommendedName>
        <fullName evidence="10">Tectonic domain-containing protein</fullName>
    </recommendedName>
</protein>